<keyword evidence="1" id="KW-0704">Schiff base</keyword>
<dbReference type="Pfam" id="PF00923">
    <property type="entry name" value="TAL_FSA"/>
    <property type="match status" value="1"/>
</dbReference>
<evidence type="ECO:0000313" key="3">
    <source>
        <dbReference type="Proteomes" id="UP001501598"/>
    </source>
</evidence>
<accession>A0ABP8RUJ2</accession>
<sequence>MPPRDRLAELSSAGVSVRLTTSRERLRSGGLAALIRERSVVGVTTNPTVFATALARGEAYDQQVRELVAADTDVPAAIRAITVADVQQACDLFRGTWETSGGVDGRVPLEVDPTLADDTDADAVDLWRTVDRPNLASFFVSRVDGEIDRRLDALQAVGIDLTEVFPALERDVEG</sequence>
<evidence type="ECO:0008006" key="4">
    <source>
        <dbReference type="Google" id="ProtNLM"/>
    </source>
</evidence>
<protein>
    <recommendedName>
        <fullName evidence="4">Transaldolase</fullName>
    </recommendedName>
</protein>
<dbReference type="Proteomes" id="UP001501598">
    <property type="component" value="Unassembled WGS sequence"/>
</dbReference>
<dbReference type="PANTHER" id="PTHR10683:SF31">
    <property type="entry name" value="TRANSALDOLASE"/>
    <property type="match status" value="1"/>
</dbReference>
<comment type="caution">
    <text evidence="2">The sequence shown here is derived from an EMBL/GenBank/DDBJ whole genome shotgun (WGS) entry which is preliminary data.</text>
</comment>
<evidence type="ECO:0000313" key="2">
    <source>
        <dbReference type="EMBL" id="GAA4547575.1"/>
    </source>
</evidence>
<dbReference type="PANTHER" id="PTHR10683">
    <property type="entry name" value="TRANSALDOLASE"/>
    <property type="match status" value="1"/>
</dbReference>
<name>A0ABP8RUJ2_9PSEU</name>
<proteinExistence type="predicted"/>
<dbReference type="InterPro" id="IPR013785">
    <property type="entry name" value="Aldolase_TIM"/>
</dbReference>
<dbReference type="InterPro" id="IPR001585">
    <property type="entry name" value="TAL/FSA"/>
</dbReference>
<reference evidence="3" key="1">
    <citation type="journal article" date="2019" name="Int. J. Syst. Evol. Microbiol.">
        <title>The Global Catalogue of Microorganisms (GCM) 10K type strain sequencing project: providing services to taxonomists for standard genome sequencing and annotation.</title>
        <authorList>
            <consortium name="The Broad Institute Genomics Platform"/>
            <consortium name="The Broad Institute Genome Sequencing Center for Infectious Disease"/>
            <person name="Wu L."/>
            <person name="Ma J."/>
        </authorList>
    </citation>
    <scope>NUCLEOTIDE SEQUENCE [LARGE SCALE GENOMIC DNA]</scope>
    <source>
        <strain evidence="3">JCM 17906</strain>
    </source>
</reference>
<organism evidence="2 3">
    <name type="scientific">Pseudonocardia xishanensis</name>
    <dbReference type="NCBI Taxonomy" id="630995"/>
    <lineage>
        <taxon>Bacteria</taxon>
        <taxon>Bacillati</taxon>
        <taxon>Actinomycetota</taxon>
        <taxon>Actinomycetes</taxon>
        <taxon>Pseudonocardiales</taxon>
        <taxon>Pseudonocardiaceae</taxon>
        <taxon>Pseudonocardia</taxon>
    </lineage>
</organism>
<keyword evidence="3" id="KW-1185">Reference proteome</keyword>
<dbReference type="PROSITE" id="PS01054">
    <property type="entry name" value="TRANSALDOLASE_1"/>
    <property type="match status" value="1"/>
</dbReference>
<dbReference type="SUPFAM" id="SSF51569">
    <property type="entry name" value="Aldolase"/>
    <property type="match status" value="1"/>
</dbReference>
<evidence type="ECO:0000256" key="1">
    <source>
        <dbReference type="ARBA" id="ARBA00023270"/>
    </source>
</evidence>
<dbReference type="InterPro" id="IPR018225">
    <property type="entry name" value="Transaldolase_AS"/>
</dbReference>
<dbReference type="Gene3D" id="3.20.20.70">
    <property type="entry name" value="Aldolase class I"/>
    <property type="match status" value="1"/>
</dbReference>
<gene>
    <name evidence="2" type="ORF">GCM10023175_32080</name>
</gene>
<dbReference type="EMBL" id="BAABGT010000038">
    <property type="protein sequence ID" value="GAA4547575.1"/>
    <property type="molecule type" value="Genomic_DNA"/>
</dbReference>